<comment type="caution">
    <text evidence="2">The sequence shown here is derived from an EMBL/GenBank/DDBJ whole genome shotgun (WGS) entry which is preliminary data.</text>
</comment>
<organism evidence="2 3">
    <name type="scientific">Hydrobacter penzbergensis</name>
    <dbReference type="NCBI Taxonomy" id="1235997"/>
    <lineage>
        <taxon>Bacteria</taxon>
        <taxon>Pseudomonadati</taxon>
        <taxon>Bacteroidota</taxon>
        <taxon>Chitinophagia</taxon>
        <taxon>Chitinophagales</taxon>
        <taxon>Chitinophagaceae</taxon>
        <taxon>Hydrobacter</taxon>
    </lineage>
</organism>
<feature type="signal peptide" evidence="1">
    <location>
        <begin position="1"/>
        <end position="20"/>
    </location>
</feature>
<keyword evidence="3" id="KW-1185">Reference proteome</keyword>
<reference evidence="2 3" key="1">
    <citation type="submission" date="2016-10" db="EMBL/GenBank/DDBJ databases">
        <authorList>
            <person name="Varghese N."/>
            <person name="Submissions S."/>
        </authorList>
    </citation>
    <scope>NUCLEOTIDE SEQUENCE [LARGE SCALE GENOMIC DNA]</scope>
    <source>
        <strain evidence="2 3">DSM 25353</strain>
    </source>
</reference>
<gene>
    <name evidence="2" type="ORF">SAMN05444410_10853</name>
</gene>
<proteinExistence type="predicted"/>
<keyword evidence="1" id="KW-0732">Signal</keyword>
<dbReference type="RefSeq" id="WP_092723886.1">
    <property type="nucleotide sequence ID" value="NZ_FNNO01000008.1"/>
</dbReference>
<evidence type="ECO:0000313" key="2">
    <source>
        <dbReference type="EMBL" id="SDX02033.1"/>
    </source>
</evidence>
<evidence type="ECO:0000256" key="1">
    <source>
        <dbReference type="SAM" id="SignalP"/>
    </source>
</evidence>
<name>A0A8X8IGD7_9BACT</name>
<feature type="chain" id="PRO_5036502204" evidence="1">
    <location>
        <begin position="21"/>
        <end position="109"/>
    </location>
</feature>
<protein>
    <submittedName>
        <fullName evidence="2">Uncharacterized protein</fullName>
    </submittedName>
</protein>
<accession>A0A8X8IGD7</accession>
<sequence>MQIKLFSKANLVAVAALMMATVTMSFKLSGPMRGNLPTDYHYKIASTVIGDLRNIDNWEVGTGNDCGTGTDVPCVIPYTASPSEPTFQDFLNNRTLDQLKAAASSQKMS</sequence>
<dbReference type="Proteomes" id="UP000198711">
    <property type="component" value="Unassembled WGS sequence"/>
</dbReference>
<dbReference type="AlphaFoldDB" id="A0A8X8IGD7"/>
<evidence type="ECO:0000313" key="3">
    <source>
        <dbReference type="Proteomes" id="UP000198711"/>
    </source>
</evidence>
<dbReference type="EMBL" id="FNNO01000008">
    <property type="protein sequence ID" value="SDX02033.1"/>
    <property type="molecule type" value="Genomic_DNA"/>
</dbReference>